<dbReference type="InterPro" id="IPR001182">
    <property type="entry name" value="FtsW/RodA"/>
</dbReference>
<comment type="pathway">
    <text evidence="2">Cell wall biogenesis; peptidoglycan biosynthesis.</text>
</comment>
<keyword evidence="10 21" id="KW-1133">Transmembrane helix</keyword>
<name>A0A838YRF6_9GAMM</name>
<feature type="transmembrane region" description="Helical" evidence="21">
    <location>
        <begin position="73"/>
        <end position="90"/>
    </location>
</feature>
<evidence type="ECO:0000256" key="9">
    <source>
        <dbReference type="ARBA" id="ARBA00022984"/>
    </source>
</evidence>
<reference evidence="22 23" key="1">
    <citation type="submission" date="2020-06" db="EMBL/GenBank/DDBJ databases">
        <title>Dysbiosis in marine aquaculture revealed through microbiome analysis: reverse ecology for environmental sustainability.</title>
        <authorList>
            <person name="Haro-Moreno J.M."/>
            <person name="Coutinho F.H."/>
            <person name="Zaragoza-Solas A."/>
            <person name="Picazo A."/>
            <person name="Almagro-Moreno S."/>
            <person name="Lopez-Perez M."/>
        </authorList>
    </citation>
    <scope>NUCLEOTIDE SEQUENCE [LARGE SCALE GENOMIC DNA]</scope>
    <source>
        <strain evidence="22">MCMED-G42</strain>
    </source>
</reference>
<comment type="similarity">
    <text evidence="16">Belongs to the SEDS family. FtsW subfamily.</text>
</comment>
<evidence type="ECO:0000313" key="23">
    <source>
        <dbReference type="Proteomes" id="UP000585327"/>
    </source>
</evidence>
<dbReference type="GO" id="GO:0071555">
    <property type="term" value="P:cell wall organization"/>
    <property type="evidence" value="ECO:0007669"/>
    <property type="project" value="UniProtKB-KW"/>
</dbReference>
<evidence type="ECO:0000256" key="21">
    <source>
        <dbReference type="SAM" id="Phobius"/>
    </source>
</evidence>
<evidence type="ECO:0000256" key="8">
    <source>
        <dbReference type="ARBA" id="ARBA00022960"/>
    </source>
</evidence>
<feature type="transmembrane region" description="Helical" evidence="21">
    <location>
        <begin position="164"/>
        <end position="181"/>
    </location>
</feature>
<dbReference type="GO" id="GO:0051301">
    <property type="term" value="P:cell division"/>
    <property type="evidence" value="ECO:0007669"/>
    <property type="project" value="UniProtKB-KW"/>
</dbReference>
<protein>
    <recommendedName>
        <fullName evidence="17">Probable peptidoglycan glycosyltransferase FtsW</fullName>
        <ecNumber evidence="19">2.4.99.28</ecNumber>
    </recommendedName>
    <alternativeName>
        <fullName evidence="18">Cell division protein FtsW</fullName>
    </alternativeName>
    <alternativeName>
        <fullName evidence="15">Cell wall polymerase</fullName>
    </alternativeName>
    <alternativeName>
        <fullName evidence="14">Peptidoglycan polymerase</fullName>
    </alternativeName>
</protein>
<proteinExistence type="inferred from homology"/>
<comment type="catalytic activity">
    <reaction evidence="20">
        <text>[GlcNAc-(1-&gt;4)-Mur2Ac(oyl-L-Ala-gamma-D-Glu-L-Lys-D-Ala-D-Ala)](n)-di-trans,octa-cis-undecaprenyl diphosphate + beta-D-GlcNAc-(1-&gt;4)-Mur2Ac(oyl-L-Ala-gamma-D-Glu-L-Lys-D-Ala-D-Ala)-di-trans,octa-cis-undecaprenyl diphosphate = [GlcNAc-(1-&gt;4)-Mur2Ac(oyl-L-Ala-gamma-D-Glu-L-Lys-D-Ala-D-Ala)](n+1)-di-trans,octa-cis-undecaprenyl diphosphate + di-trans,octa-cis-undecaprenyl diphosphate + H(+)</text>
        <dbReference type="Rhea" id="RHEA:23708"/>
        <dbReference type="Rhea" id="RHEA-COMP:9602"/>
        <dbReference type="Rhea" id="RHEA-COMP:9603"/>
        <dbReference type="ChEBI" id="CHEBI:15378"/>
        <dbReference type="ChEBI" id="CHEBI:58405"/>
        <dbReference type="ChEBI" id="CHEBI:60033"/>
        <dbReference type="ChEBI" id="CHEBI:78435"/>
        <dbReference type="EC" id="2.4.99.28"/>
    </reaction>
</comment>
<keyword evidence="3" id="KW-1003">Cell membrane</keyword>
<gene>
    <name evidence="22" type="primary">ftsW</name>
    <name evidence="22" type="ORF">H2021_01770</name>
</gene>
<dbReference type="PANTHER" id="PTHR30474:SF2">
    <property type="entry name" value="PEPTIDOGLYCAN GLYCOSYLTRANSFERASE FTSW-RELATED"/>
    <property type="match status" value="1"/>
</dbReference>
<evidence type="ECO:0000256" key="1">
    <source>
        <dbReference type="ARBA" id="ARBA00004651"/>
    </source>
</evidence>
<feature type="transmembrane region" description="Helical" evidence="21">
    <location>
        <begin position="110"/>
        <end position="130"/>
    </location>
</feature>
<evidence type="ECO:0000256" key="6">
    <source>
        <dbReference type="ARBA" id="ARBA00022679"/>
    </source>
</evidence>
<keyword evidence="9" id="KW-0573">Peptidoglycan synthesis</keyword>
<dbReference type="GO" id="GO:0032153">
    <property type="term" value="C:cell division site"/>
    <property type="evidence" value="ECO:0007669"/>
    <property type="project" value="TreeGrafter"/>
</dbReference>
<evidence type="ECO:0000256" key="14">
    <source>
        <dbReference type="ARBA" id="ARBA00032370"/>
    </source>
</evidence>
<dbReference type="Proteomes" id="UP000585327">
    <property type="component" value="Unassembled WGS sequence"/>
</dbReference>
<dbReference type="GO" id="GO:0008360">
    <property type="term" value="P:regulation of cell shape"/>
    <property type="evidence" value="ECO:0007669"/>
    <property type="project" value="UniProtKB-KW"/>
</dbReference>
<dbReference type="InterPro" id="IPR018365">
    <property type="entry name" value="Cell_cycle_FtsW-rel_CS"/>
</dbReference>
<keyword evidence="6" id="KW-0808">Transferase</keyword>
<evidence type="ECO:0000256" key="17">
    <source>
        <dbReference type="ARBA" id="ARBA00041185"/>
    </source>
</evidence>
<evidence type="ECO:0000256" key="20">
    <source>
        <dbReference type="ARBA" id="ARBA00049902"/>
    </source>
</evidence>
<evidence type="ECO:0000256" key="15">
    <source>
        <dbReference type="ARBA" id="ARBA00033270"/>
    </source>
</evidence>
<dbReference type="GO" id="GO:0005886">
    <property type="term" value="C:plasma membrane"/>
    <property type="evidence" value="ECO:0007669"/>
    <property type="project" value="UniProtKB-SubCell"/>
</dbReference>
<dbReference type="GO" id="GO:0009252">
    <property type="term" value="P:peptidoglycan biosynthetic process"/>
    <property type="evidence" value="ECO:0007669"/>
    <property type="project" value="UniProtKB-KW"/>
</dbReference>
<feature type="transmembrane region" description="Helical" evidence="21">
    <location>
        <begin position="142"/>
        <end position="158"/>
    </location>
</feature>
<feature type="transmembrane region" description="Helical" evidence="21">
    <location>
        <begin position="273"/>
        <end position="297"/>
    </location>
</feature>
<dbReference type="EMBL" id="JACETM010000010">
    <property type="protein sequence ID" value="MBA4723921.1"/>
    <property type="molecule type" value="Genomic_DNA"/>
</dbReference>
<keyword evidence="4" id="KW-0132">Cell division</keyword>
<evidence type="ECO:0000256" key="7">
    <source>
        <dbReference type="ARBA" id="ARBA00022692"/>
    </source>
</evidence>
<evidence type="ECO:0000256" key="16">
    <source>
        <dbReference type="ARBA" id="ARBA00038053"/>
    </source>
</evidence>
<feature type="transmembrane region" description="Helical" evidence="21">
    <location>
        <begin position="188"/>
        <end position="208"/>
    </location>
</feature>
<feature type="transmembrane region" description="Helical" evidence="21">
    <location>
        <begin position="45"/>
        <end position="66"/>
    </location>
</feature>
<feature type="transmembrane region" description="Helical" evidence="21">
    <location>
        <begin position="342"/>
        <end position="361"/>
    </location>
</feature>
<evidence type="ECO:0000256" key="2">
    <source>
        <dbReference type="ARBA" id="ARBA00004752"/>
    </source>
</evidence>
<evidence type="ECO:0000256" key="13">
    <source>
        <dbReference type="ARBA" id="ARBA00023316"/>
    </source>
</evidence>
<dbReference type="EC" id="2.4.99.28" evidence="19"/>
<keyword evidence="12" id="KW-0131">Cell cycle</keyword>
<dbReference type="PROSITE" id="PS00428">
    <property type="entry name" value="FTSW_RODA_SPOVE"/>
    <property type="match status" value="1"/>
</dbReference>
<dbReference type="InterPro" id="IPR013437">
    <property type="entry name" value="FtsW"/>
</dbReference>
<dbReference type="GO" id="GO:0015648">
    <property type="term" value="F:lipid-linked peptidoglycan transporter activity"/>
    <property type="evidence" value="ECO:0007669"/>
    <property type="project" value="TreeGrafter"/>
</dbReference>
<organism evidence="22 23">
    <name type="scientific">SAR86 cluster bacterium</name>
    <dbReference type="NCBI Taxonomy" id="2030880"/>
    <lineage>
        <taxon>Bacteria</taxon>
        <taxon>Pseudomonadati</taxon>
        <taxon>Pseudomonadota</taxon>
        <taxon>Gammaproteobacteria</taxon>
        <taxon>SAR86 cluster</taxon>
    </lineage>
</organism>
<dbReference type="AlphaFoldDB" id="A0A838YRF6"/>
<feature type="transmembrane region" description="Helical" evidence="21">
    <location>
        <begin position="9"/>
        <end position="33"/>
    </location>
</feature>
<evidence type="ECO:0000256" key="12">
    <source>
        <dbReference type="ARBA" id="ARBA00023306"/>
    </source>
</evidence>
<accession>A0A838YRF6</accession>
<evidence type="ECO:0000256" key="18">
    <source>
        <dbReference type="ARBA" id="ARBA00041418"/>
    </source>
</evidence>
<keyword evidence="13" id="KW-0961">Cell wall biogenesis/degradation</keyword>
<evidence type="ECO:0000256" key="5">
    <source>
        <dbReference type="ARBA" id="ARBA00022676"/>
    </source>
</evidence>
<comment type="caution">
    <text evidence="22">The sequence shown here is derived from an EMBL/GenBank/DDBJ whole genome shotgun (WGS) entry which is preliminary data.</text>
</comment>
<evidence type="ECO:0000256" key="4">
    <source>
        <dbReference type="ARBA" id="ARBA00022618"/>
    </source>
</evidence>
<feature type="transmembrane region" description="Helical" evidence="21">
    <location>
        <begin position="309"/>
        <end position="330"/>
    </location>
</feature>
<evidence type="ECO:0000256" key="3">
    <source>
        <dbReference type="ARBA" id="ARBA00022475"/>
    </source>
</evidence>
<keyword evidence="7 21" id="KW-0812">Transmembrane</keyword>
<keyword evidence="5" id="KW-0328">Glycosyltransferase</keyword>
<dbReference type="PANTHER" id="PTHR30474">
    <property type="entry name" value="CELL CYCLE PROTEIN"/>
    <property type="match status" value="1"/>
</dbReference>
<evidence type="ECO:0000313" key="22">
    <source>
        <dbReference type="EMBL" id="MBA4723921.1"/>
    </source>
</evidence>
<sequence length="370" mass="40592">MNEIFRNNLLIVIPFSILILIGLIMISSASVFIAEANYNDPFFYISKQLIFVSMGFLAMVFFLIIPSNFLLKIDWLLILISILLLVLLFVPDIGTSVNGSIRWIRVGSIGIQPSEICKFSLIIYISGYCLRRTSELHSLRNFLKPLALLSIISLLILSQPDLGSTAIICLVVVAILFYAGISFFQFSLLTILIAMLGFAAITSSPMRIARMMAYMDPFDPDVVLGSGYQLANSLISIGQGGFLGLGLGNSFQKNFFLPEAHTDFIFAVLVEELGVIGGIFLIAVYVVLFIGMLNVALSCMKLNKVFQGLVCFGTTILFASQTLFNISVNIGLLPTKGLTLPFISYGGTSIIIMMSLVAIVLRINNENKLS</sequence>
<keyword evidence="11 21" id="KW-0472">Membrane</keyword>
<evidence type="ECO:0000256" key="10">
    <source>
        <dbReference type="ARBA" id="ARBA00022989"/>
    </source>
</evidence>
<evidence type="ECO:0000256" key="19">
    <source>
        <dbReference type="ARBA" id="ARBA00044770"/>
    </source>
</evidence>
<dbReference type="NCBIfam" id="TIGR02614">
    <property type="entry name" value="ftsW"/>
    <property type="match status" value="1"/>
</dbReference>
<evidence type="ECO:0000256" key="11">
    <source>
        <dbReference type="ARBA" id="ARBA00023136"/>
    </source>
</evidence>
<dbReference type="Pfam" id="PF01098">
    <property type="entry name" value="FTSW_RODA_SPOVE"/>
    <property type="match status" value="1"/>
</dbReference>
<dbReference type="GO" id="GO:0008955">
    <property type="term" value="F:peptidoglycan glycosyltransferase activity"/>
    <property type="evidence" value="ECO:0007669"/>
    <property type="project" value="UniProtKB-EC"/>
</dbReference>
<comment type="subcellular location">
    <subcellularLocation>
        <location evidence="1">Cell membrane</location>
        <topology evidence="1">Multi-pass membrane protein</topology>
    </subcellularLocation>
</comment>
<keyword evidence="8" id="KW-0133">Cell shape</keyword>